<reference evidence="6" key="1">
    <citation type="journal article" date="2015" name="Nat. Commun.">
        <title>The Lingula genome provides insights into brachiopod evolution and the origin of phosphate biomineralization.</title>
        <authorList>
            <person name="Luo Y.J."/>
            <person name="Takeuchi T."/>
            <person name="Koyanagi R."/>
            <person name="Yamada L."/>
            <person name="Kanda M."/>
            <person name="Khalturina M."/>
            <person name="Fujie M."/>
            <person name="Yamasaki S.I."/>
            <person name="Endo K."/>
            <person name="Satoh N."/>
        </authorList>
    </citation>
    <scope>NUCLEOTIDE SEQUENCE</scope>
</reference>
<evidence type="ECO:0000313" key="5">
    <source>
        <dbReference type="Proteomes" id="UP000085678"/>
    </source>
</evidence>
<dbReference type="InParanoid" id="A0A1S3KB46"/>
<feature type="region of interest" description="Disordered" evidence="3">
    <location>
        <begin position="50"/>
        <end position="79"/>
    </location>
</feature>
<dbReference type="Gene3D" id="1.10.443.10">
    <property type="entry name" value="Intergrase catalytic core"/>
    <property type="match status" value="1"/>
</dbReference>
<accession>A0A1S3KB46</accession>
<keyword evidence="5" id="KW-1185">Reference proteome</keyword>
<feature type="domain" description="Tyr recombinase" evidence="4">
    <location>
        <begin position="191"/>
        <end position="396"/>
    </location>
</feature>
<dbReference type="OrthoDB" id="10064229at2759"/>
<dbReference type="InterPro" id="IPR010998">
    <property type="entry name" value="Integrase_recombinase_N"/>
</dbReference>
<evidence type="ECO:0000313" key="6">
    <source>
        <dbReference type="RefSeq" id="XP_013419712.1"/>
    </source>
</evidence>
<gene>
    <name evidence="6" type="primary">LOC106180300</name>
</gene>
<dbReference type="GO" id="GO:0003677">
    <property type="term" value="F:DNA binding"/>
    <property type="evidence" value="ECO:0007669"/>
    <property type="project" value="UniProtKB-KW"/>
</dbReference>
<dbReference type="SUPFAM" id="SSF56349">
    <property type="entry name" value="DNA breaking-rejoining enzymes"/>
    <property type="match status" value="1"/>
</dbReference>
<organism evidence="5 6">
    <name type="scientific">Lingula anatina</name>
    <name type="common">Brachiopod</name>
    <name type="synonym">Lingula unguis</name>
    <dbReference type="NCBI Taxonomy" id="7574"/>
    <lineage>
        <taxon>Eukaryota</taxon>
        <taxon>Metazoa</taxon>
        <taxon>Spiralia</taxon>
        <taxon>Lophotrochozoa</taxon>
        <taxon>Brachiopoda</taxon>
        <taxon>Linguliformea</taxon>
        <taxon>Lingulata</taxon>
        <taxon>Lingulida</taxon>
        <taxon>Linguloidea</taxon>
        <taxon>Lingulidae</taxon>
        <taxon>Lingula</taxon>
    </lineage>
</organism>
<dbReference type="Pfam" id="PF00589">
    <property type="entry name" value="Phage_integrase"/>
    <property type="match status" value="1"/>
</dbReference>
<sequence length="400" mass="45184">MLHFLPFQCYSSCVKEDQRGKSRGYTGGATMANTSVVLNNAVADDQAATSFRQTERPLDSPIQTRTSASTFEKTEPHSLSPVRQRLQKIQVSERAQHIIMNSWRIGTKKQYNVYLTKWINYSRKNSIDVDNHNIADVLDFLAELFNDGGGYSALNTARSALSTFMFFEGKPVGTHPLVIRFMKGVFESRPSLPRYCVIWDVASVLRFLETWHPLEHLNMKQLTWKLVTLIALSTAQRCQTIHQLDIECMTIREDEVIFSLGKLIKQSVPGKRQPEIVIPRITDNVKLCAMSALLHYLDKTKGYRKSSNLFLSLVKPYQPVTKSTISRWIKDVLSLSGIDTTQFSAHSTRAAAASKAKIKCVPLETIMKTAGWSNCGTFGKFYSKDIVDSHVISFAKTIMK</sequence>
<feature type="compositionally biased region" description="Polar residues" evidence="3">
    <location>
        <begin position="61"/>
        <end position="71"/>
    </location>
</feature>
<evidence type="ECO:0000256" key="2">
    <source>
        <dbReference type="ARBA" id="ARBA00023172"/>
    </source>
</evidence>
<dbReference type="GO" id="GO:0006310">
    <property type="term" value="P:DNA recombination"/>
    <property type="evidence" value="ECO:0007669"/>
    <property type="project" value="UniProtKB-KW"/>
</dbReference>
<dbReference type="InterPro" id="IPR013762">
    <property type="entry name" value="Integrase-like_cat_sf"/>
</dbReference>
<dbReference type="PROSITE" id="PS51898">
    <property type="entry name" value="TYR_RECOMBINASE"/>
    <property type="match status" value="1"/>
</dbReference>
<dbReference type="PANTHER" id="PTHR35617">
    <property type="entry name" value="PHAGE_INTEGRASE DOMAIN-CONTAINING PROTEIN"/>
    <property type="match status" value="1"/>
</dbReference>
<dbReference type="Proteomes" id="UP000085678">
    <property type="component" value="Unplaced"/>
</dbReference>
<dbReference type="AlphaFoldDB" id="A0A1S3KB46"/>
<dbReference type="GeneID" id="106180300"/>
<dbReference type="InterPro" id="IPR002104">
    <property type="entry name" value="Integrase_catalytic"/>
</dbReference>
<protein>
    <submittedName>
        <fullName evidence="6">Uncharacterized protein LOC106180300</fullName>
    </submittedName>
</protein>
<keyword evidence="2" id="KW-0233">DNA recombination</keyword>
<evidence type="ECO:0000256" key="1">
    <source>
        <dbReference type="ARBA" id="ARBA00023125"/>
    </source>
</evidence>
<dbReference type="GO" id="GO:0015074">
    <property type="term" value="P:DNA integration"/>
    <property type="evidence" value="ECO:0007669"/>
    <property type="project" value="InterPro"/>
</dbReference>
<keyword evidence="1" id="KW-0238">DNA-binding</keyword>
<dbReference type="RefSeq" id="XP_013419712.1">
    <property type="nucleotide sequence ID" value="XM_013564258.1"/>
</dbReference>
<evidence type="ECO:0000259" key="4">
    <source>
        <dbReference type="PROSITE" id="PS51898"/>
    </source>
</evidence>
<dbReference type="Gene3D" id="1.10.150.130">
    <property type="match status" value="1"/>
</dbReference>
<proteinExistence type="predicted"/>
<reference evidence="6" key="2">
    <citation type="submission" date="2025-08" db="UniProtKB">
        <authorList>
            <consortium name="RefSeq"/>
        </authorList>
    </citation>
    <scope>IDENTIFICATION</scope>
</reference>
<dbReference type="InterPro" id="IPR011010">
    <property type="entry name" value="DNA_brk_join_enz"/>
</dbReference>
<dbReference type="PANTHER" id="PTHR35617:SF3">
    <property type="entry name" value="CORE-BINDING (CB) DOMAIN-CONTAINING PROTEIN"/>
    <property type="match status" value="1"/>
</dbReference>
<name>A0A1S3KB46_LINAN</name>
<evidence type="ECO:0000256" key="3">
    <source>
        <dbReference type="SAM" id="MobiDB-lite"/>
    </source>
</evidence>
<dbReference type="KEGG" id="lak:106180300"/>